<feature type="compositionally biased region" description="Polar residues" evidence="13">
    <location>
        <begin position="1"/>
        <end position="12"/>
    </location>
</feature>
<dbReference type="Proteomes" id="UP000774326">
    <property type="component" value="Unassembled WGS sequence"/>
</dbReference>
<dbReference type="InterPro" id="IPR019049">
    <property type="entry name" value="Nucleoporin_prot_Ndc1/Nup"/>
</dbReference>
<name>A0A9P8QBV4_WICPI</name>
<reference evidence="15" key="2">
    <citation type="submission" date="2021-01" db="EMBL/GenBank/DDBJ databases">
        <authorList>
            <person name="Schikora-Tamarit M.A."/>
        </authorList>
    </citation>
    <scope>NUCLEOTIDE SEQUENCE</scope>
    <source>
        <strain evidence="15">CBS2887</strain>
    </source>
</reference>
<evidence type="ECO:0000256" key="4">
    <source>
        <dbReference type="ARBA" id="ARBA00022448"/>
    </source>
</evidence>
<feature type="transmembrane region" description="Helical" evidence="14">
    <location>
        <begin position="265"/>
        <end position="285"/>
    </location>
</feature>
<keyword evidence="8 14" id="KW-1133">Transmembrane helix</keyword>
<evidence type="ECO:0000256" key="2">
    <source>
        <dbReference type="ARBA" id="ARBA00004567"/>
    </source>
</evidence>
<evidence type="ECO:0000256" key="13">
    <source>
        <dbReference type="SAM" id="MobiDB-lite"/>
    </source>
</evidence>
<evidence type="ECO:0000256" key="9">
    <source>
        <dbReference type="ARBA" id="ARBA00023010"/>
    </source>
</evidence>
<sequence>MSPYRFNSSGLRSTTSTIPSLSSSSSSTSIFSPKSEYHYNNVFNAVCSTRFQKLARFIASSTWILTFILALPTDISFVSKLLPLRAIPIAVGFFLLACLKKYSLHVDFLGYKTLSSQILGQLANKNFLLTLAFYWVSAFLYFFTLHGALFSDLKIKDIPLKHQYPLLNDQFVFLYYLCFFIALIYSLQHSVLDRDRLVFRYGYFHQHPRDSLIRDIPSIVSGSIIYTGISTVLGSIVYLFVRHYVYDILFVVLNPFYALNTNYPSLSISLFFYLKLTAVGFFLVLSWEVLNAGFNAYLSIGCLHRGNTLSELSKDPLMTLLTGLRSEKPFAKLTAFQELAYISKSNDQEGREAIYNRNNRRDVVWRDILTECEKVIKQNNSNINFVLDQNLLMKSTSVNPVTQTTNAEQDIFGRDYYNPTEFRDTTIRAIPLSESTPSLLDNNIISVIVENGKLLIQLIQYYYANFLQSNLGVPFRYTALRESERICPIPVTVGNAIIAISLLSTHAYDEDKRGTISSTIGDILEILERSVITCGRFINNYPEYLVETQDDNIVTLLHELSINAFFEVTIKYKAVLRDLVLSPEATRLVNWTLENAAKDDF</sequence>
<evidence type="ECO:0000256" key="12">
    <source>
        <dbReference type="ARBA" id="ARBA00023242"/>
    </source>
</evidence>
<feature type="region of interest" description="Disordered" evidence="13">
    <location>
        <begin position="1"/>
        <end position="26"/>
    </location>
</feature>
<dbReference type="EMBL" id="JAEUBG010000661">
    <property type="protein sequence ID" value="KAH3687712.1"/>
    <property type="molecule type" value="Genomic_DNA"/>
</dbReference>
<dbReference type="OrthoDB" id="67850at2759"/>
<keyword evidence="12" id="KW-0539">Nucleus</keyword>
<reference evidence="15" key="1">
    <citation type="journal article" date="2021" name="Open Biol.">
        <title>Shared evolutionary footprints suggest mitochondrial oxidative damage underlies multiple complex I losses in fungi.</title>
        <authorList>
            <person name="Schikora-Tamarit M.A."/>
            <person name="Marcet-Houben M."/>
            <person name="Nosek J."/>
            <person name="Gabaldon T."/>
        </authorList>
    </citation>
    <scope>NUCLEOTIDE SEQUENCE</scope>
    <source>
        <strain evidence="15">CBS2887</strain>
    </source>
</reference>
<keyword evidence="6" id="KW-0509">mRNA transport</keyword>
<evidence type="ECO:0000256" key="7">
    <source>
        <dbReference type="ARBA" id="ARBA00022927"/>
    </source>
</evidence>
<dbReference type="PANTHER" id="PTHR13269">
    <property type="entry name" value="NUCLEOPORIN NDC1"/>
    <property type="match status" value="1"/>
</dbReference>
<keyword evidence="16" id="KW-1185">Reference proteome</keyword>
<evidence type="ECO:0000256" key="8">
    <source>
        <dbReference type="ARBA" id="ARBA00022989"/>
    </source>
</evidence>
<dbReference type="Pfam" id="PF09531">
    <property type="entry name" value="Ndc1_Nup"/>
    <property type="match status" value="1"/>
</dbReference>
<feature type="transmembrane region" description="Helical" evidence="14">
    <location>
        <begin position="170"/>
        <end position="187"/>
    </location>
</feature>
<comment type="subcellular location">
    <subcellularLocation>
        <location evidence="1">Nucleus membrane</location>
        <topology evidence="1">Multi-pass membrane protein</topology>
    </subcellularLocation>
    <subcellularLocation>
        <location evidence="2">Nucleus</location>
        <location evidence="2">Nuclear pore complex</location>
    </subcellularLocation>
</comment>
<keyword evidence="7" id="KW-0653">Protein transport</keyword>
<dbReference type="PANTHER" id="PTHR13269:SF6">
    <property type="entry name" value="NUCLEOPORIN NDC1"/>
    <property type="match status" value="1"/>
</dbReference>
<protein>
    <recommendedName>
        <fullName evidence="17">Nucleoporin NDC1</fullName>
    </recommendedName>
</protein>
<feature type="compositionally biased region" description="Low complexity" evidence="13">
    <location>
        <begin position="13"/>
        <end position="26"/>
    </location>
</feature>
<evidence type="ECO:0000256" key="1">
    <source>
        <dbReference type="ARBA" id="ARBA00004232"/>
    </source>
</evidence>
<feature type="transmembrane region" description="Helical" evidence="14">
    <location>
        <begin position="127"/>
        <end position="150"/>
    </location>
</feature>
<evidence type="ECO:0000313" key="16">
    <source>
        <dbReference type="Proteomes" id="UP000774326"/>
    </source>
</evidence>
<dbReference type="GO" id="GO:0051028">
    <property type="term" value="P:mRNA transport"/>
    <property type="evidence" value="ECO:0007669"/>
    <property type="project" value="UniProtKB-KW"/>
</dbReference>
<keyword evidence="10" id="KW-0906">Nuclear pore complex</keyword>
<keyword evidence="11 14" id="KW-0472">Membrane</keyword>
<dbReference type="GO" id="GO:0070631">
    <property type="term" value="P:spindle pole body localization"/>
    <property type="evidence" value="ECO:0007669"/>
    <property type="project" value="TreeGrafter"/>
</dbReference>
<evidence type="ECO:0000256" key="6">
    <source>
        <dbReference type="ARBA" id="ARBA00022816"/>
    </source>
</evidence>
<keyword evidence="5 14" id="KW-0812">Transmembrane</keyword>
<evidence type="ECO:0000256" key="10">
    <source>
        <dbReference type="ARBA" id="ARBA00023132"/>
    </source>
</evidence>
<dbReference type="GO" id="GO:0006999">
    <property type="term" value="P:nuclear pore organization"/>
    <property type="evidence" value="ECO:0007669"/>
    <property type="project" value="TreeGrafter"/>
</dbReference>
<dbReference type="GO" id="GO:0031965">
    <property type="term" value="C:nuclear membrane"/>
    <property type="evidence" value="ECO:0007669"/>
    <property type="project" value="UniProtKB-SubCell"/>
</dbReference>
<dbReference type="GO" id="GO:0106166">
    <property type="term" value="F:spindle pole body-nuclear membrane anchor activity"/>
    <property type="evidence" value="ECO:0007669"/>
    <property type="project" value="TreeGrafter"/>
</dbReference>
<dbReference type="GO" id="GO:0005816">
    <property type="term" value="C:spindle pole body"/>
    <property type="evidence" value="ECO:0007669"/>
    <property type="project" value="TreeGrafter"/>
</dbReference>
<gene>
    <name evidence="15" type="ORF">WICPIJ_001296</name>
</gene>
<evidence type="ECO:0000256" key="3">
    <source>
        <dbReference type="ARBA" id="ARBA00005760"/>
    </source>
</evidence>
<feature type="transmembrane region" description="Helical" evidence="14">
    <location>
        <begin position="54"/>
        <end position="71"/>
    </location>
</feature>
<proteinExistence type="inferred from homology"/>
<keyword evidence="9" id="KW-0811">Translocation</keyword>
<evidence type="ECO:0000256" key="5">
    <source>
        <dbReference type="ARBA" id="ARBA00022692"/>
    </source>
</evidence>
<dbReference type="AlphaFoldDB" id="A0A9P8QBV4"/>
<evidence type="ECO:0008006" key="17">
    <source>
        <dbReference type="Google" id="ProtNLM"/>
    </source>
</evidence>
<organism evidence="15 16">
    <name type="scientific">Wickerhamomyces pijperi</name>
    <name type="common">Yeast</name>
    <name type="synonym">Pichia pijperi</name>
    <dbReference type="NCBI Taxonomy" id="599730"/>
    <lineage>
        <taxon>Eukaryota</taxon>
        <taxon>Fungi</taxon>
        <taxon>Dikarya</taxon>
        <taxon>Ascomycota</taxon>
        <taxon>Saccharomycotina</taxon>
        <taxon>Saccharomycetes</taxon>
        <taxon>Phaffomycetales</taxon>
        <taxon>Wickerhamomycetaceae</taxon>
        <taxon>Wickerhamomyces</taxon>
    </lineage>
</organism>
<dbReference type="GO" id="GO:0015031">
    <property type="term" value="P:protein transport"/>
    <property type="evidence" value="ECO:0007669"/>
    <property type="project" value="UniProtKB-KW"/>
</dbReference>
<evidence type="ECO:0000313" key="15">
    <source>
        <dbReference type="EMBL" id="KAH3687712.1"/>
    </source>
</evidence>
<feature type="transmembrane region" description="Helical" evidence="14">
    <location>
        <begin position="77"/>
        <end position="99"/>
    </location>
</feature>
<keyword evidence="4" id="KW-0813">Transport</keyword>
<comment type="caution">
    <text evidence="15">The sequence shown here is derived from an EMBL/GenBank/DDBJ whole genome shotgun (WGS) entry which is preliminary data.</text>
</comment>
<comment type="similarity">
    <text evidence="3">Belongs to the NDC1 family.</text>
</comment>
<feature type="transmembrane region" description="Helical" evidence="14">
    <location>
        <begin position="224"/>
        <end position="245"/>
    </location>
</feature>
<accession>A0A9P8QBV4</accession>
<evidence type="ECO:0000256" key="11">
    <source>
        <dbReference type="ARBA" id="ARBA00023136"/>
    </source>
</evidence>
<dbReference type="GO" id="GO:0070762">
    <property type="term" value="C:nuclear pore transmembrane ring"/>
    <property type="evidence" value="ECO:0007669"/>
    <property type="project" value="TreeGrafter"/>
</dbReference>
<evidence type="ECO:0000256" key="14">
    <source>
        <dbReference type="SAM" id="Phobius"/>
    </source>
</evidence>